<evidence type="ECO:0000313" key="2">
    <source>
        <dbReference type="EMBL" id="RBP40560.1"/>
    </source>
</evidence>
<dbReference type="Gene3D" id="1.10.101.10">
    <property type="entry name" value="PGBD-like superfamily/PGBD"/>
    <property type="match status" value="1"/>
</dbReference>
<name>A0A366HEU2_9BACT</name>
<dbReference type="Proteomes" id="UP000253426">
    <property type="component" value="Unassembled WGS sequence"/>
</dbReference>
<protein>
    <submittedName>
        <fullName evidence="2">Putative peptidoglycan binding protein</fullName>
    </submittedName>
</protein>
<evidence type="ECO:0000259" key="1">
    <source>
        <dbReference type="Pfam" id="PF01471"/>
    </source>
</evidence>
<gene>
    <name evidence="2" type="ORF">DES53_108267</name>
</gene>
<dbReference type="AlphaFoldDB" id="A0A366HEU2"/>
<dbReference type="RefSeq" id="WP_211325636.1">
    <property type="nucleotide sequence ID" value="NZ_QNRR01000008.1"/>
</dbReference>
<keyword evidence="3" id="KW-1185">Reference proteome</keyword>
<dbReference type="SUPFAM" id="SSF47090">
    <property type="entry name" value="PGBD-like"/>
    <property type="match status" value="1"/>
</dbReference>
<reference evidence="2 3" key="1">
    <citation type="submission" date="2018-06" db="EMBL/GenBank/DDBJ databases">
        <title>Genomic Encyclopedia of Type Strains, Phase IV (KMG-IV): sequencing the most valuable type-strain genomes for metagenomic binning, comparative biology and taxonomic classification.</title>
        <authorList>
            <person name="Goeker M."/>
        </authorList>
    </citation>
    <scope>NUCLEOTIDE SEQUENCE [LARGE SCALE GENOMIC DNA]</scope>
    <source>
        <strain evidence="2 3">DSM 25532</strain>
    </source>
</reference>
<accession>A0A366HEU2</accession>
<feature type="domain" description="Peptidoglycan binding-like" evidence="1">
    <location>
        <begin position="28"/>
        <end position="78"/>
    </location>
</feature>
<dbReference type="InterPro" id="IPR036365">
    <property type="entry name" value="PGBD-like_sf"/>
</dbReference>
<dbReference type="InterPro" id="IPR036366">
    <property type="entry name" value="PGBDSf"/>
</dbReference>
<sequence length="258" mass="28090">MIYPTSSVSKELEFSSNISKGASGMKARRVQEWLTFHKVPTAIDGEFGDATKACVHVFQQNNGLAQSGVVNRNTWDALVLPLRTAVEATVPAGTALDQAVRQIAQAHLDEEPRELGGDNRGPWVRAYCGEDGPAMRWCAGFVTYILKQACHFTGKPMPVQGSLSCDSLAYQAKANKRFIPGKAVQNGSSPWSSLGNCQIFLVRKSSTDWTHTGFAFGGNKNVFSTIEGNTNDEGSANGYEVCQRTRSLDAKKDFIYLA</sequence>
<dbReference type="Pfam" id="PF01471">
    <property type="entry name" value="PG_binding_1"/>
    <property type="match status" value="1"/>
</dbReference>
<organism evidence="2 3">
    <name type="scientific">Roseimicrobium gellanilyticum</name>
    <dbReference type="NCBI Taxonomy" id="748857"/>
    <lineage>
        <taxon>Bacteria</taxon>
        <taxon>Pseudomonadati</taxon>
        <taxon>Verrucomicrobiota</taxon>
        <taxon>Verrucomicrobiia</taxon>
        <taxon>Verrucomicrobiales</taxon>
        <taxon>Verrucomicrobiaceae</taxon>
        <taxon>Roseimicrobium</taxon>
    </lineage>
</organism>
<evidence type="ECO:0000313" key="3">
    <source>
        <dbReference type="Proteomes" id="UP000253426"/>
    </source>
</evidence>
<comment type="caution">
    <text evidence="2">The sequence shown here is derived from an EMBL/GenBank/DDBJ whole genome shotgun (WGS) entry which is preliminary data.</text>
</comment>
<proteinExistence type="predicted"/>
<dbReference type="EMBL" id="QNRR01000008">
    <property type="protein sequence ID" value="RBP40560.1"/>
    <property type="molecule type" value="Genomic_DNA"/>
</dbReference>
<dbReference type="InterPro" id="IPR002477">
    <property type="entry name" value="Peptidoglycan-bd-like"/>
</dbReference>